<organism evidence="9 10">
    <name type="scientific">Cardamine amara subsp. amara</name>
    <dbReference type="NCBI Taxonomy" id="228776"/>
    <lineage>
        <taxon>Eukaryota</taxon>
        <taxon>Viridiplantae</taxon>
        <taxon>Streptophyta</taxon>
        <taxon>Embryophyta</taxon>
        <taxon>Tracheophyta</taxon>
        <taxon>Spermatophyta</taxon>
        <taxon>Magnoliopsida</taxon>
        <taxon>eudicotyledons</taxon>
        <taxon>Gunneridae</taxon>
        <taxon>Pentapetalae</taxon>
        <taxon>rosids</taxon>
        <taxon>malvids</taxon>
        <taxon>Brassicales</taxon>
        <taxon>Brassicaceae</taxon>
        <taxon>Cardamineae</taxon>
        <taxon>Cardamine</taxon>
    </lineage>
</organism>
<dbReference type="AlphaFoldDB" id="A0ABD0ZW40"/>
<evidence type="ECO:0000256" key="7">
    <source>
        <dbReference type="SAM" id="MobiDB-lite"/>
    </source>
</evidence>
<feature type="compositionally biased region" description="Basic and acidic residues" evidence="7">
    <location>
        <begin position="234"/>
        <end position="243"/>
    </location>
</feature>
<feature type="compositionally biased region" description="Basic residues" evidence="7">
    <location>
        <begin position="299"/>
        <end position="315"/>
    </location>
</feature>
<dbReference type="InterPro" id="IPR056280">
    <property type="entry name" value="AIPP2-like_SPOC"/>
</dbReference>
<dbReference type="SUPFAM" id="SSF57903">
    <property type="entry name" value="FYVE/PHD zinc finger"/>
    <property type="match status" value="1"/>
</dbReference>
<comment type="caution">
    <text evidence="9">The sequence shown here is derived from an EMBL/GenBank/DDBJ whole genome shotgun (WGS) entry which is preliminary data.</text>
</comment>
<feature type="compositionally biased region" description="Polar residues" evidence="7">
    <location>
        <begin position="383"/>
        <end position="395"/>
    </location>
</feature>
<dbReference type="InterPro" id="IPR019787">
    <property type="entry name" value="Znf_PHD-finger"/>
</dbReference>
<evidence type="ECO:0000256" key="6">
    <source>
        <dbReference type="PROSITE-ProRule" id="PRU00146"/>
    </source>
</evidence>
<keyword evidence="2 6" id="KW-0863">Zinc-finger</keyword>
<dbReference type="PANTHER" id="PTHR33304:SF18">
    <property type="entry name" value="CHROMATIN REGULATOR PHD FAMILY-RELATED"/>
    <property type="match status" value="1"/>
</dbReference>
<dbReference type="InterPro" id="IPR011011">
    <property type="entry name" value="Znf_FYVE_PHD"/>
</dbReference>
<proteinExistence type="predicted"/>
<feature type="region of interest" description="Disordered" evidence="7">
    <location>
        <begin position="346"/>
        <end position="411"/>
    </location>
</feature>
<evidence type="ECO:0000313" key="10">
    <source>
        <dbReference type="Proteomes" id="UP001558713"/>
    </source>
</evidence>
<dbReference type="SMART" id="SM00249">
    <property type="entry name" value="PHD"/>
    <property type="match status" value="1"/>
</dbReference>
<gene>
    <name evidence="9" type="ORF">V5N11_036072</name>
</gene>
<keyword evidence="10" id="KW-1185">Reference proteome</keyword>
<evidence type="ECO:0000256" key="1">
    <source>
        <dbReference type="ARBA" id="ARBA00022723"/>
    </source>
</evidence>
<feature type="compositionally biased region" description="Basic and acidic residues" evidence="7">
    <location>
        <begin position="115"/>
        <end position="128"/>
    </location>
</feature>
<dbReference type="PROSITE" id="PS50016">
    <property type="entry name" value="ZF_PHD_2"/>
    <property type="match status" value="1"/>
</dbReference>
<evidence type="ECO:0000256" key="2">
    <source>
        <dbReference type="ARBA" id="ARBA00022771"/>
    </source>
</evidence>
<dbReference type="GO" id="GO:0008270">
    <property type="term" value="F:zinc ion binding"/>
    <property type="evidence" value="ECO:0007669"/>
    <property type="project" value="UniProtKB-KW"/>
</dbReference>
<keyword evidence="3" id="KW-0862">Zinc</keyword>
<feature type="compositionally biased region" description="Basic and acidic residues" evidence="7">
    <location>
        <begin position="280"/>
        <end position="293"/>
    </location>
</feature>
<dbReference type="InterPro" id="IPR001965">
    <property type="entry name" value="Znf_PHD"/>
</dbReference>
<evidence type="ECO:0000256" key="3">
    <source>
        <dbReference type="ARBA" id="ARBA00022833"/>
    </source>
</evidence>
<evidence type="ECO:0000259" key="8">
    <source>
        <dbReference type="PROSITE" id="PS50016"/>
    </source>
</evidence>
<evidence type="ECO:0000313" key="9">
    <source>
        <dbReference type="EMBL" id="KAL1198777.1"/>
    </source>
</evidence>
<dbReference type="InterPro" id="IPR049914">
    <property type="entry name" value="PHD1-3/5-6"/>
</dbReference>
<feature type="compositionally biased region" description="Basic and acidic residues" evidence="7">
    <location>
        <begin position="168"/>
        <end position="180"/>
    </location>
</feature>
<dbReference type="Gene3D" id="3.30.40.10">
    <property type="entry name" value="Zinc/RING finger domain, C3HC4 (zinc finger)"/>
    <property type="match status" value="1"/>
</dbReference>
<accession>A0ABD0ZW40</accession>
<dbReference type="InterPro" id="IPR013083">
    <property type="entry name" value="Znf_RING/FYVE/PHD"/>
</dbReference>
<feature type="compositionally biased region" description="Basic residues" evidence="7">
    <location>
        <begin position="181"/>
        <end position="197"/>
    </location>
</feature>
<dbReference type="PANTHER" id="PTHR33304">
    <property type="match status" value="1"/>
</dbReference>
<dbReference type="Proteomes" id="UP001558713">
    <property type="component" value="Unassembled WGS sequence"/>
</dbReference>
<feature type="compositionally biased region" description="Polar residues" evidence="7">
    <location>
        <begin position="149"/>
        <end position="167"/>
    </location>
</feature>
<evidence type="ECO:0000256" key="5">
    <source>
        <dbReference type="ARBA" id="ARBA00023163"/>
    </source>
</evidence>
<feature type="compositionally biased region" description="Polar residues" evidence="7">
    <location>
        <begin position="402"/>
        <end position="411"/>
    </location>
</feature>
<feature type="compositionally biased region" description="Basic and acidic residues" evidence="7">
    <location>
        <begin position="351"/>
        <end position="365"/>
    </location>
</feature>
<keyword evidence="1" id="KW-0479">Metal-binding</keyword>
<protein>
    <submittedName>
        <fullName evidence="9">PHD finger-containing protein 1</fullName>
    </submittedName>
</protein>
<dbReference type="Pfam" id="PF23121">
    <property type="entry name" value="SPOC_AIPP2"/>
    <property type="match status" value="1"/>
</dbReference>
<keyword evidence="4" id="KW-0805">Transcription regulation</keyword>
<dbReference type="EMBL" id="JBANAX010000658">
    <property type="protein sequence ID" value="KAL1198777.1"/>
    <property type="molecule type" value="Genomic_DNA"/>
</dbReference>
<reference evidence="9 10" key="1">
    <citation type="submission" date="2024-04" db="EMBL/GenBank/DDBJ databases">
        <title>Genome assembly C_amara_ONT_v2.</title>
        <authorList>
            <person name="Yant L."/>
            <person name="Moore C."/>
            <person name="Slenker M."/>
        </authorList>
    </citation>
    <scope>NUCLEOTIDE SEQUENCE [LARGE SCALE GENOMIC DNA]</scope>
    <source>
        <tissue evidence="9">Leaf</tissue>
    </source>
</reference>
<feature type="region of interest" description="Disordered" evidence="7">
    <location>
        <begin position="149"/>
        <end position="318"/>
    </location>
</feature>
<evidence type="ECO:0000256" key="4">
    <source>
        <dbReference type="ARBA" id="ARBA00023015"/>
    </source>
</evidence>
<feature type="region of interest" description="Disordered" evidence="7">
    <location>
        <begin position="104"/>
        <end position="128"/>
    </location>
</feature>
<sequence>MDTVCQTCGDIGFEEWLLYCDSCKIKAIHRYCVGIVPVPITEYVTWICEDCDGSDSDSNCQEIDQTAKLGNVVKKCDKKKNNNNNHTFPVLAEDHGLQDATNAEAMEVSSSPIKETVKESKRRESSYSGKCHELTGLVRNGASILEAGDSSSFPDYNSCTSKMSESSSVRKEVDQTDKLHMSKKKKKKKMNKEKKNNKMSSNHTPPVLAFEDHGVQDTTSVEPVKMSSPRIKQTMKESKRRESPASGKPSEVTGLVGNGESVSVVEKLSTVPDHSSCTRKINDSGSDDKEVDQTAKFGRISKKSGKKKKKKKKNKTSSNPSLLVLAVEENGLQDVANVEPVKLFSSPINETGKESKSRESSDSRKSHGLTGIERNGASVMEAGNSSNMPDDNSCTSKKRKTSSGNTPVTNENRQLALAESNMPQTPAGFTSEHYRAQPIKKPIWRGSISVKGGNICSIDRIVAHVSSLACVRVHETASSLHTRLSAEMLPRLAIWPKSFLKNTGPKDESIALYLFPSSESNDEKVFHSLVLEMKKNDSAMRCVLDDAELLLFTSYMLPMDSWTFNSKEYLWGVFRPRQTSRH</sequence>
<keyword evidence="5" id="KW-0804">Transcription</keyword>
<name>A0ABD0ZW40_CARAN</name>
<feature type="domain" description="PHD-type" evidence="8">
    <location>
        <begin position="2"/>
        <end position="54"/>
    </location>
</feature>